<keyword evidence="3 9" id="KW-0808">Transferase</keyword>
<dbReference type="GO" id="GO:0016757">
    <property type="term" value="F:glycosyltransferase activity"/>
    <property type="evidence" value="ECO:0007669"/>
    <property type="project" value="UniProtKB-KW"/>
</dbReference>
<accession>A0ABV3Z4V7</accession>
<feature type="transmembrane region" description="Helical" evidence="8">
    <location>
        <begin position="99"/>
        <end position="118"/>
    </location>
</feature>
<keyword evidence="10" id="KW-1185">Reference proteome</keyword>
<reference evidence="9 10" key="1">
    <citation type="submission" date="2024-05" db="EMBL/GenBank/DDBJ databases">
        <title>Three bacterial strains, DH-69, EH-24, and ECK-19 isolated from coastal sediments.</title>
        <authorList>
            <person name="Ye Y.-Q."/>
            <person name="Du Z.-J."/>
        </authorList>
    </citation>
    <scope>NUCLEOTIDE SEQUENCE [LARGE SCALE GENOMIC DNA]</scope>
    <source>
        <strain evidence="9 10">ECK-19</strain>
    </source>
</reference>
<feature type="transmembrane region" description="Helical" evidence="8">
    <location>
        <begin position="273"/>
        <end position="297"/>
    </location>
</feature>
<dbReference type="EC" id="2.4.-.-" evidence="9"/>
<gene>
    <name evidence="9" type="ORF">ABFZ84_05725</name>
</gene>
<keyword evidence="5 8" id="KW-1133">Transmembrane helix</keyword>
<evidence type="ECO:0000256" key="3">
    <source>
        <dbReference type="ARBA" id="ARBA00022679"/>
    </source>
</evidence>
<keyword evidence="4 8" id="KW-0812">Transmembrane</keyword>
<evidence type="ECO:0000256" key="4">
    <source>
        <dbReference type="ARBA" id="ARBA00022692"/>
    </source>
</evidence>
<feature type="transmembrane region" description="Helical" evidence="8">
    <location>
        <begin position="153"/>
        <end position="179"/>
    </location>
</feature>
<keyword evidence="9" id="KW-0328">Glycosyltransferase</keyword>
<evidence type="ECO:0000256" key="6">
    <source>
        <dbReference type="ARBA" id="ARBA00023136"/>
    </source>
</evidence>
<keyword evidence="6 8" id="KW-0472">Membrane</keyword>
<evidence type="ECO:0000256" key="2">
    <source>
        <dbReference type="ARBA" id="ARBA00022475"/>
    </source>
</evidence>
<evidence type="ECO:0000256" key="5">
    <source>
        <dbReference type="ARBA" id="ARBA00022989"/>
    </source>
</evidence>
<protein>
    <submittedName>
        <fullName evidence="9">Glycosyltransferase family 87 protein</fullName>
        <ecNumber evidence="9">2.4.-.-</ecNumber>
    </submittedName>
</protein>
<evidence type="ECO:0000256" key="8">
    <source>
        <dbReference type="SAM" id="Phobius"/>
    </source>
</evidence>
<proteinExistence type="inferred from homology"/>
<comment type="similarity">
    <text evidence="7">Belongs to the glycosyltransferase 87 family.</text>
</comment>
<feature type="transmembrane region" description="Helical" evidence="8">
    <location>
        <begin position="185"/>
        <end position="211"/>
    </location>
</feature>
<evidence type="ECO:0000256" key="7">
    <source>
        <dbReference type="ARBA" id="ARBA00024033"/>
    </source>
</evidence>
<keyword evidence="2" id="KW-1003">Cell membrane</keyword>
<feature type="transmembrane region" description="Helical" evidence="8">
    <location>
        <begin position="371"/>
        <end position="392"/>
    </location>
</feature>
<evidence type="ECO:0000313" key="10">
    <source>
        <dbReference type="Proteomes" id="UP001560685"/>
    </source>
</evidence>
<feature type="transmembrane region" description="Helical" evidence="8">
    <location>
        <begin position="348"/>
        <end position="365"/>
    </location>
</feature>
<comment type="caution">
    <text evidence="9">The sequence shown here is derived from an EMBL/GenBank/DDBJ whole genome shotgun (WGS) entry which is preliminary data.</text>
</comment>
<name>A0ABV3Z4V7_9PROT</name>
<dbReference type="Proteomes" id="UP001560685">
    <property type="component" value="Unassembled WGS sequence"/>
</dbReference>
<organism evidence="9 10">
    <name type="scientific">Hyphococcus lacteus</name>
    <dbReference type="NCBI Taxonomy" id="3143536"/>
    <lineage>
        <taxon>Bacteria</taxon>
        <taxon>Pseudomonadati</taxon>
        <taxon>Pseudomonadota</taxon>
        <taxon>Alphaproteobacteria</taxon>
        <taxon>Parvularculales</taxon>
        <taxon>Parvularculaceae</taxon>
        <taxon>Hyphococcus</taxon>
    </lineage>
</organism>
<sequence>MTSVFAIFGMDRLRRDFALLTGGLLRRGMIISLITAVFFVVNIGTIAGIAATRDIAPVQDFFAFHAAAKVAAESGTVSVPGLYDAETFASLFREDRGMLWLYPPTMLLVLFPFGLVTYGAAKTVWVIASCVLLAIAAYRISNRNAYLTLAAMISPAAFTVLFTGQLSVFFACLALAGFLNAKARPILAGICFGLLTLKPQFGLLVPIFLLCTGSWRAMMSASVCAIVLAMMSVAAFGMVSWSAFFGSLTATHTDFIVSSGHAGRITLADTFRILGWMNVSTTLTTLFSVGIGGGLIVWAQRAGVSIRMLAALAMILTAVTAPYFWVYDWVFVAFAVLLFFAERQNLSLWTQALLVAVWFVPLSPYVGGSAILVPVIWLILFGATGAIACNLLRITGRPLSRQAI</sequence>
<feature type="transmembrane region" description="Helical" evidence="8">
    <location>
        <begin position="124"/>
        <end position="141"/>
    </location>
</feature>
<dbReference type="InterPro" id="IPR018584">
    <property type="entry name" value="GT87"/>
</dbReference>
<feature type="transmembrane region" description="Helical" evidence="8">
    <location>
        <begin position="223"/>
        <end position="244"/>
    </location>
</feature>
<dbReference type="EMBL" id="JBEHZE010000001">
    <property type="protein sequence ID" value="MEX6633044.1"/>
    <property type="molecule type" value="Genomic_DNA"/>
</dbReference>
<evidence type="ECO:0000256" key="1">
    <source>
        <dbReference type="ARBA" id="ARBA00004651"/>
    </source>
</evidence>
<feature type="transmembrane region" description="Helical" evidence="8">
    <location>
        <begin position="29"/>
        <end position="51"/>
    </location>
</feature>
<feature type="transmembrane region" description="Helical" evidence="8">
    <location>
        <begin position="325"/>
        <end position="341"/>
    </location>
</feature>
<evidence type="ECO:0000313" key="9">
    <source>
        <dbReference type="EMBL" id="MEX6633044.1"/>
    </source>
</evidence>
<dbReference type="Pfam" id="PF09594">
    <property type="entry name" value="GT87"/>
    <property type="match status" value="1"/>
</dbReference>
<dbReference type="RefSeq" id="WP_369312980.1">
    <property type="nucleotide sequence ID" value="NZ_JBEHZE010000001.1"/>
</dbReference>
<comment type="subcellular location">
    <subcellularLocation>
        <location evidence="1">Cell membrane</location>
        <topology evidence="1">Multi-pass membrane protein</topology>
    </subcellularLocation>
</comment>